<gene>
    <name evidence="1" type="ORF">A2784_01245</name>
</gene>
<dbReference type="SUPFAM" id="SSF56281">
    <property type="entry name" value="Metallo-hydrolase/oxidoreductase"/>
    <property type="match status" value="1"/>
</dbReference>
<dbReference type="Proteomes" id="UP000177324">
    <property type="component" value="Unassembled WGS sequence"/>
</dbReference>
<name>A0A1G1VQR7_9BACT</name>
<accession>A0A1G1VQR7</accession>
<dbReference type="PANTHER" id="PTHR42967">
    <property type="entry name" value="METAL DEPENDENT HYDROLASE"/>
    <property type="match status" value="1"/>
</dbReference>
<evidence type="ECO:0008006" key="3">
    <source>
        <dbReference type="Google" id="ProtNLM"/>
    </source>
</evidence>
<dbReference type="AlphaFoldDB" id="A0A1G1VQR7"/>
<dbReference type="PANTHER" id="PTHR42967:SF1">
    <property type="entry name" value="MBL FOLD METALLO-HYDROLASE"/>
    <property type="match status" value="1"/>
</dbReference>
<dbReference type="EMBL" id="MHCH01000015">
    <property type="protein sequence ID" value="OGY17741.1"/>
    <property type="molecule type" value="Genomic_DNA"/>
</dbReference>
<protein>
    <recommendedName>
        <fullName evidence="3">Lactamase</fullName>
    </recommendedName>
</protein>
<organism evidence="1 2">
    <name type="scientific">Candidatus Chisholmbacteria bacterium RIFCSPHIGHO2_01_FULL_48_12</name>
    <dbReference type="NCBI Taxonomy" id="1797589"/>
    <lineage>
        <taxon>Bacteria</taxon>
        <taxon>Candidatus Chisholmiibacteriota</taxon>
    </lineage>
</organism>
<dbReference type="InterPro" id="IPR036866">
    <property type="entry name" value="RibonucZ/Hydroxyglut_hydro"/>
</dbReference>
<sequence>MEIEYFGLSAFRLRGKGVTVVTDPYGRDTGLKLPRLTAEIVTVSHDHFDHNFIEAVSGTAKRSRPLVVAAPGEYEAEGVSIYGFPSWHDETLGAERGKNTVFAIYIDGVRVAHLGDLGHILTDKQVEAVGKVDVLLLPVGGMYTIGVKEAMKVIEAVSPSVVVPMHYKIPGLAKTFDELVGVEEWVKVVGEVKRMDKLVVDKEGLPESTEHVILQHG</sequence>
<dbReference type="Pfam" id="PF13483">
    <property type="entry name" value="Lactamase_B_3"/>
    <property type="match status" value="1"/>
</dbReference>
<reference evidence="1 2" key="1">
    <citation type="journal article" date="2016" name="Nat. Commun.">
        <title>Thousands of microbial genomes shed light on interconnected biogeochemical processes in an aquifer system.</title>
        <authorList>
            <person name="Anantharaman K."/>
            <person name="Brown C.T."/>
            <person name="Hug L.A."/>
            <person name="Sharon I."/>
            <person name="Castelle C.J."/>
            <person name="Probst A.J."/>
            <person name="Thomas B.C."/>
            <person name="Singh A."/>
            <person name="Wilkins M.J."/>
            <person name="Karaoz U."/>
            <person name="Brodie E.L."/>
            <person name="Williams K.H."/>
            <person name="Hubbard S.S."/>
            <person name="Banfield J.F."/>
        </authorList>
    </citation>
    <scope>NUCLEOTIDE SEQUENCE [LARGE SCALE GENOMIC DNA]</scope>
</reference>
<comment type="caution">
    <text evidence="1">The sequence shown here is derived from an EMBL/GenBank/DDBJ whole genome shotgun (WGS) entry which is preliminary data.</text>
</comment>
<dbReference type="STRING" id="1797589.A2784_01245"/>
<dbReference type="Gene3D" id="3.60.15.10">
    <property type="entry name" value="Ribonuclease Z/Hydroxyacylglutathione hydrolase-like"/>
    <property type="match status" value="1"/>
</dbReference>
<evidence type="ECO:0000313" key="2">
    <source>
        <dbReference type="Proteomes" id="UP000177324"/>
    </source>
</evidence>
<evidence type="ECO:0000313" key="1">
    <source>
        <dbReference type="EMBL" id="OGY17741.1"/>
    </source>
</evidence>
<proteinExistence type="predicted"/>